<gene>
    <name evidence="1" type="ORF">KSB_01960</name>
</gene>
<dbReference type="EMBL" id="BNJG01000001">
    <property type="protein sequence ID" value="GHO51721.1"/>
    <property type="molecule type" value="Genomic_DNA"/>
</dbReference>
<reference evidence="1 2" key="1">
    <citation type="journal article" date="2021" name="Int. J. Syst. Evol. Microbiol.">
        <title>Reticulibacter mediterranei gen. nov., sp. nov., within the new family Reticulibacteraceae fam. nov., and Ktedonospora formicarum gen. nov., sp. nov., Ktedonobacter robiniae sp. nov., Dictyobacter formicarum sp. nov. and Dictyobacter arantiisoli sp. nov., belonging to the class Ktedonobacteria.</title>
        <authorList>
            <person name="Yabe S."/>
            <person name="Zheng Y."/>
            <person name="Wang C.M."/>
            <person name="Sakai Y."/>
            <person name="Abe K."/>
            <person name="Yokota A."/>
            <person name="Donadio S."/>
            <person name="Cavaletti L."/>
            <person name="Monciardini P."/>
        </authorList>
    </citation>
    <scope>NUCLEOTIDE SEQUENCE [LARGE SCALE GENOMIC DNA]</scope>
    <source>
        <strain evidence="1 2">SOSP1-30</strain>
    </source>
</reference>
<evidence type="ECO:0000313" key="2">
    <source>
        <dbReference type="Proteomes" id="UP000654345"/>
    </source>
</evidence>
<accession>A0ABQ3UG82</accession>
<evidence type="ECO:0000313" key="1">
    <source>
        <dbReference type="EMBL" id="GHO51721.1"/>
    </source>
</evidence>
<dbReference type="Proteomes" id="UP000654345">
    <property type="component" value="Unassembled WGS sequence"/>
</dbReference>
<protein>
    <submittedName>
        <fullName evidence="1">Uncharacterized protein</fullName>
    </submittedName>
</protein>
<keyword evidence="2" id="KW-1185">Reference proteome</keyword>
<comment type="caution">
    <text evidence="1">The sequence shown here is derived from an EMBL/GenBank/DDBJ whole genome shotgun (WGS) entry which is preliminary data.</text>
</comment>
<sequence length="81" mass="9343">MREETVQKGQWIGLVAGTFFALTGTRKSKKSLSVPLLIYKRRVYDSPSGADWPLERRSIPTICADSPRFNLKSLQIRIIYW</sequence>
<name>A0ABQ3UG82_9CHLR</name>
<proteinExistence type="predicted"/>
<organism evidence="1 2">
    <name type="scientific">Ktedonobacter robiniae</name>
    <dbReference type="NCBI Taxonomy" id="2778365"/>
    <lineage>
        <taxon>Bacteria</taxon>
        <taxon>Bacillati</taxon>
        <taxon>Chloroflexota</taxon>
        <taxon>Ktedonobacteria</taxon>
        <taxon>Ktedonobacterales</taxon>
        <taxon>Ktedonobacteraceae</taxon>
        <taxon>Ktedonobacter</taxon>
    </lineage>
</organism>